<evidence type="ECO:0000313" key="1">
    <source>
        <dbReference type="EMBL" id="TCI02200.1"/>
    </source>
</evidence>
<accession>A0ABY2AJQ6</accession>
<keyword evidence="2" id="KW-1185">Reference proteome</keyword>
<comment type="caution">
    <text evidence="1">The sequence shown here is derived from an EMBL/GenBank/DDBJ whole genome shotgun (WGS) entry which is preliminary data.</text>
</comment>
<sequence>MTAGKASVFVHPRLKVEGIVNSTLSALVKDFIKYKSGEYIHYFGKDVGYIRPEPYAERAELKHLHVLDKVKSIQMRGNTSNAALIYTVAATRLNTYCIIDFVAEEAHETARDMKQMREWIAAAESFRDKF</sequence>
<protein>
    <submittedName>
        <fullName evidence="1">Uncharacterized protein</fullName>
    </submittedName>
</protein>
<dbReference type="EMBL" id="SJXE01000008">
    <property type="protein sequence ID" value="TCI02200.1"/>
    <property type="molecule type" value="Genomic_DNA"/>
</dbReference>
<proteinExistence type="predicted"/>
<name>A0ABY2AJQ6_9GAMM</name>
<organism evidence="1 2">
    <name type="scientific">Corallincola luteus</name>
    <dbReference type="NCBI Taxonomy" id="1775177"/>
    <lineage>
        <taxon>Bacteria</taxon>
        <taxon>Pseudomonadati</taxon>
        <taxon>Pseudomonadota</taxon>
        <taxon>Gammaproteobacteria</taxon>
        <taxon>Alteromonadales</taxon>
        <taxon>Psychromonadaceae</taxon>
        <taxon>Corallincola</taxon>
    </lineage>
</organism>
<evidence type="ECO:0000313" key="2">
    <source>
        <dbReference type="Proteomes" id="UP000292554"/>
    </source>
</evidence>
<dbReference type="RefSeq" id="WP_131416571.1">
    <property type="nucleotide sequence ID" value="NZ_SJXE01000008.1"/>
</dbReference>
<gene>
    <name evidence="1" type="ORF">EZV61_14790</name>
</gene>
<dbReference type="Proteomes" id="UP000292554">
    <property type="component" value="Unassembled WGS sequence"/>
</dbReference>
<reference evidence="1 2" key="1">
    <citation type="submission" date="2019-02" db="EMBL/GenBank/DDBJ databases">
        <title>Corallincola luteus sp. nov., a marine bacterium isolated from surface sediment of Bohai Sea in China.</title>
        <authorList>
            <person name="Ren Q."/>
        </authorList>
    </citation>
    <scope>NUCLEOTIDE SEQUENCE [LARGE SCALE GENOMIC DNA]</scope>
    <source>
        <strain evidence="1 2">DASS28</strain>
    </source>
</reference>
<dbReference type="Pfam" id="PF13957">
    <property type="entry name" value="YafO_toxin"/>
    <property type="match status" value="1"/>
</dbReference>
<dbReference type="InterPro" id="IPR020353">
    <property type="entry name" value="Toxin_YafO"/>
</dbReference>